<dbReference type="AlphaFoldDB" id="A0A0F9G2E7"/>
<organism evidence="1">
    <name type="scientific">marine sediment metagenome</name>
    <dbReference type="NCBI Taxonomy" id="412755"/>
    <lineage>
        <taxon>unclassified sequences</taxon>
        <taxon>metagenomes</taxon>
        <taxon>ecological metagenomes</taxon>
    </lineage>
</organism>
<dbReference type="EMBL" id="LAZR01028061">
    <property type="protein sequence ID" value="KKL63735.1"/>
    <property type="molecule type" value="Genomic_DNA"/>
</dbReference>
<evidence type="ECO:0000313" key="1">
    <source>
        <dbReference type="EMBL" id="KKL63735.1"/>
    </source>
</evidence>
<proteinExistence type="predicted"/>
<name>A0A0F9G2E7_9ZZZZ</name>
<accession>A0A0F9G2E7</accession>
<protein>
    <submittedName>
        <fullName evidence="1">Uncharacterized protein</fullName>
    </submittedName>
</protein>
<reference evidence="1" key="1">
    <citation type="journal article" date="2015" name="Nature">
        <title>Complex archaea that bridge the gap between prokaryotes and eukaryotes.</title>
        <authorList>
            <person name="Spang A."/>
            <person name="Saw J.H."/>
            <person name="Jorgensen S.L."/>
            <person name="Zaremba-Niedzwiedzka K."/>
            <person name="Martijn J."/>
            <person name="Lind A.E."/>
            <person name="van Eijk R."/>
            <person name="Schleper C."/>
            <person name="Guy L."/>
            <person name="Ettema T.J."/>
        </authorList>
    </citation>
    <scope>NUCLEOTIDE SEQUENCE</scope>
</reference>
<gene>
    <name evidence="1" type="ORF">LCGC14_2172090</name>
</gene>
<sequence>MNESDKLFMETAEKQQEIIDALLEACNSIIDDAKQSNVYNDILLQELQDAVDTAKGG</sequence>
<comment type="caution">
    <text evidence="1">The sequence shown here is derived from an EMBL/GenBank/DDBJ whole genome shotgun (WGS) entry which is preliminary data.</text>
</comment>